<evidence type="ECO:0000259" key="4">
    <source>
        <dbReference type="Pfam" id="PF00884"/>
    </source>
</evidence>
<keyword evidence="1" id="KW-0479">Metal-binding</keyword>
<dbReference type="SUPFAM" id="SSF53649">
    <property type="entry name" value="Alkaline phosphatase-like"/>
    <property type="match status" value="1"/>
</dbReference>
<dbReference type="AlphaFoldDB" id="A0A927IHT5"/>
<keyword evidence="6" id="KW-1185">Reference proteome</keyword>
<gene>
    <name evidence="5" type="ORF">IEN85_11055</name>
</gene>
<name>A0A927IHT5_9BACT</name>
<feature type="domain" description="Sulfatase N-terminal" evidence="4">
    <location>
        <begin position="46"/>
        <end position="106"/>
    </location>
</feature>
<reference evidence="5" key="1">
    <citation type="submission" date="2020-09" db="EMBL/GenBank/DDBJ databases">
        <title>Pelagicoccus enzymogenes sp. nov. with an EPS production, isolated from marine sediment.</title>
        <authorList>
            <person name="Feng X."/>
        </authorList>
    </citation>
    <scope>NUCLEOTIDE SEQUENCE</scope>
    <source>
        <strain evidence="5">NFK12</strain>
    </source>
</reference>
<evidence type="ECO:0000313" key="5">
    <source>
        <dbReference type="EMBL" id="MBD5780028.1"/>
    </source>
</evidence>
<accession>A0A927IHT5</accession>
<dbReference type="EMBL" id="JACYFG010000032">
    <property type="protein sequence ID" value="MBD5780028.1"/>
    <property type="molecule type" value="Genomic_DNA"/>
</dbReference>
<dbReference type="GO" id="GO:0005737">
    <property type="term" value="C:cytoplasm"/>
    <property type="evidence" value="ECO:0007669"/>
    <property type="project" value="TreeGrafter"/>
</dbReference>
<feature type="compositionally biased region" description="Basic and acidic residues" evidence="3">
    <location>
        <begin position="121"/>
        <end position="134"/>
    </location>
</feature>
<evidence type="ECO:0000256" key="2">
    <source>
        <dbReference type="ARBA" id="ARBA00022801"/>
    </source>
</evidence>
<protein>
    <submittedName>
        <fullName evidence="5">Sulfatase-like hydrolase/transferase</fullName>
    </submittedName>
</protein>
<keyword evidence="2 5" id="KW-0378">Hydrolase</keyword>
<evidence type="ECO:0000256" key="1">
    <source>
        <dbReference type="ARBA" id="ARBA00022723"/>
    </source>
</evidence>
<sequence length="163" mass="18161">MNRDYLKIIAKIVFMAVVSFPLQAEKKPNFLITTVNYLNDWIGPLGGHPQTLPPNFDRLASRGATITNAHCSIPICSASRSSFMSGLKPEKTGVFTNGNSFSTYLRECRPSPNTLPTRATKPTEQESFFTDRGRNPNLPKRTTIVPSELEQNGNSYLRTFGFS</sequence>
<dbReference type="Proteomes" id="UP000622317">
    <property type="component" value="Unassembled WGS sequence"/>
</dbReference>
<evidence type="ECO:0000256" key="3">
    <source>
        <dbReference type="SAM" id="MobiDB-lite"/>
    </source>
</evidence>
<feature type="compositionally biased region" description="Polar residues" evidence="3">
    <location>
        <begin position="111"/>
        <end position="120"/>
    </location>
</feature>
<dbReference type="PANTHER" id="PTHR45953:SF1">
    <property type="entry name" value="IDURONATE 2-SULFATASE"/>
    <property type="match status" value="1"/>
</dbReference>
<organism evidence="5 6">
    <name type="scientific">Pelagicoccus enzymogenes</name>
    <dbReference type="NCBI Taxonomy" id="2773457"/>
    <lineage>
        <taxon>Bacteria</taxon>
        <taxon>Pseudomonadati</taxon>
        <taxon>Verrucomicrobiota</taxon>
        <taxon>Opitutia</taxon>
        <taxon>Puniceicoccales</taxon>
        <taxon>Pelagicoccaceae</taxon>
        <taxon>Pelagicoccus</taxon>
    </lineage>
</organism>
<dbReference type="PANTHER" id="PTHR45953">
    <property type="entry name" value="IDURONATE 2-SULFATASE"/>
    <property type="match status" value="1"/>
</dbReference>
<dbReference type="Pfam" id="PF00884">
    <property type="entry name" value="Sulfatase"/>
    <property type="match status" value="1"/>
</dbReference>
<dbReference type="InterPro" id="IPR017850">
    <property type="entry name" value="Alkaline_phosphatase_core_sf"/>
</dbReference>
<dbReference type="GO" id="GO:0008484">
    <property type="term" value="F:sulfuric ester hydrolase activity"/>
    <property type="evidence" value="ECO:0007669"/>
    <property type="project" value="TreeGrafter"/>
</dbReference>
<evidence type="ECO:0000313" key="6">
    <source>
        <dbReference type="Proteomes" id="UP000622317"/>
    </source>
</evidence>
<comment type="caution">
    <text evidence="5">The sequence shown here is derived from an EMBL/GenBank/DDBJ whole genome shotgun (WGS) entry which is preliminary data.</text>
</comment>
<dbReference type="GO" id="GO:0046872">
    <property type="term" value="F:metal ion binding"/>
    <property type="evidence" value="ECO:0007669"/>
    <property type="project" value="UniProtKB-KW"/>
</dbReference>
<feature type="region of interest" description="Disordered" evidence="3">
    <location>
        <begin position="111"/>
        <end position="141"/>
    </location>
</feature>
<proteinExistence type="predicted"/>
<dbReference type="InterPro" id="IPR000917">
    <property type="entry name" value="Sulfatase_N"/>
</dbReference>
<dbReference type="Gene3D" id="3.40.720.10">
    <property type="entry name" value="Alkaline Phosphatase, subunit A"/>
    <property type="match status" value="1"/>
</dbReference>